<reference evidence="4" key="1">
    <citation type="submission" date="2023-03" db="EMBL/GenBank/DDBJ databases">
        <title>Massive genome expansion in bonnet fungi (Mycena s.s.) driven by repeated elements and novel gene families across ecological guilds.</title>
        <authorList>
            <consortium name="Lawrence Berkeley National Laboratory"/>
            <person name="Harder C.B."/>
            <person name="Miyauchi S."/>
            <person name="Viragh M."/>
            <person name="Kuo A."/>
            <person name="Thoen E."/>
            <person name="Andreopoulos B."/>
            <person name="Lu D."/>
            <person name="Skrede I."/>
            <person name="Drula E."/>
            <person name="Henrissat B."/>
            <person name="Morin E."/>
            <person name="Kohler A."/>
            <person name="Barry K."/>
            <person name="LaButti K."/>
            <person name="Morin E."/>
            <person name="Salamov A."/>
            <person name="Lipzen A."/>
            <person name="Mereny Z."/>
            <person name="Hegedus B."/>
            <person name="Baldrian P."/>
            <person name="Stursova M."/>
            <person name="Weitz H."/>
            <person name="Taylor A."/>
            <person name="Grigoriev I.V."/>
            <person name="Nagy L.G."/>
            <person name="Martin F."/>
            <person name="Kauserud H."/>
        </authorList>
    </citation>
    <scope>NUCLEOTIDE SEQUENCE</scope>
    <source>
        <strain evidence="4">9144</strain>
    </source>
</reference>
<dbReference type="GO" id="GO:0005886">
    <property type="term" value="C:plasma membrane"/>
    <property type="evidence" value="ECO:0007669"/>
    <property type="project" value="TreeGrafter"/>
</dbReference>
<dbReference type="AlphaFoldDB" id="A0AAD6V1T5"/>
<evidence type="ECO:0000259" key="3">
    <source>
        <dbReference type="Pfam" id="PF03435"/>
    </source>
</evidence>
<accession>A0AAD6V1T5</accession>
<organism evidence="4 5">
    <name type="scientific">Mycena pura</name>
    <dbReference type="NCBI Taxonomy" id="153505"/>
    <lineage>
        <taxon>Eukaryota</taxon>
        <taxon>Fungi</taxon>
        <taxon>Dikarya</taxon>
        <taxon>Basidiomycota</taxon>
        <taxon>Agaricomycotina</taxon>
        <taxon>Agaricomycetes</taxon>
        <taxon>Agaricomycetidae</taxon>
        <taxon>Agaricales</taxon>
        <taxon>Marasmiineae</taxon>
        <taxon>Mycenaceae</taxon>
        <taxon>Mycena</taxon>
    </lineage>
</organism>
<gene>
    <name evidence="4" type="ORF">GGX14DRAFT_469491</name>
</gene>
<dbReference type="PANTHER" id="PTHR12286">
    <property type="entry name" value="SACCHAROPINE DEHYDROGENASE-LIKE OXIDOREDUCTASE"/>
    <property type="match status" value="1"/>
</dbReference>
<sequence>MSTKPTVLLLGATGFTGRLIAKYLSAHRDSASFTLALGARSKARLDAVVAELGLNSAVQLRVVDVARVEQVDAAVTGATVVINAVGPYWTWGTPVVHACVRHGVHYVDLAGETEWIKHIITTLHYTATKTGAMVVPSCGFDSVPADIVPYVASKTLREVSGEQVDIDTSVSAYKLQGGVSGGTISSLITTIEQIPANARQAAKVAYSLSPAMGPPLPPPRLIYRLPLPDTGRTLTGAFFFMSPSNRALQLRSWGLLETAAATDKTQLRYGPTFTYDEFLVTGGPLRAVLITLAMAIGFGSFMISPIRWLLRKVLPKPGEGPSESTMTNGYMKITNITTAVTSPHRAAPLQVKTVMKGKGDPGYSLTAVMIAEAALTIALAAPEALPATGRTGGVLTPVTALGDVYVERLVASGRITIESAVVTARSREGKKTV</sequence>
<dbReference type="Gene3D" id="3.40.50.720">
    <property type="entry name" value="NAD(P)-binding Rossmann-like Domain"/>
    <property type="match status" value="1"/>
</dbReference>
<name>A0AAD6V1T5_9AGAR</name>
<dbReference type="InterPro" id="IPR051276">
    <property type="entry name" value="Saccharopine_DH-like_oxidrdct"/>
</dbReference>
<feature type="domain" description="Saccharopine dehydrogenase NADP binding" evidence="3">
    <location>
        <begin position="7"/>
        <end position="135"/>
    </location>
</feature>
<dbReference type="PANTHER" id="PTHR12286:SF5">
    <property type="entry name" value="SACCHAROPINE DEHYDROGENASE-LIKE OXIDOREDUCTASE"/>
    <property type="match status" value="1"/>
</dbReference>
<dbReference type="GO" id="GO:0005739">
    <property type="term" value="C:mitochondrion"/>
    <property type="evidence" value="ECO:0007669"/>
    <property type="project" value="TreeGrafter"/>
</dbReference>
<evidence type="ECO:0000313" key="4">
    <source>
        <dbReference type="EMBL" id="KAJ7198493.1"/>
    </source>
</evidence>
<feature type="transmembrane region" description="Helical" evidence="2">
    <location>
        <begin position="287"/>
        <end position="310"/>
    </location>
</feature>
<proteinExistence type="inferred from homology"/>
<dbReference type="Proteomes" id="UP001219525">
    <property type="component" value="Unassembled WGS sequence"/>
</dbReference>
<evidence type="ECO:0000256" key="2">
    <source>
        <dbReference type="SAM" id="Phobius"/>
    </source>
</evidence>
<keyword evidence="5" id="KW-1185">Reference proteome</keyword>
<comment type="similarity">
    <text evidence="1">Belongs to the saccharopine dehydrogenase family.</text>
</comment>
<dbReference type="GO" id="GO:0009247">
    <property type="term" value="P:glycolipid biosynthetic process"/>
    <property type="evidence" value="ECO:0007669"/>
    <property type="project" value="TreeGrafter"/>
</dbReference>
<dbReference type="Pfam" id="PF03435">
    <property type="entry name" value="Sacchrp_dh_NADP"/>
    <property type="match status" value="1"/>
</dbReference>
<dbReference type="GO" id="GO:0005811">
    <property type="term" value="C:lipid droplet"/>
    <property type="evidence" value="ECO:0007669"/>
    <property type="project" value="TreeGrafter"/>
</dbReference>
<protein>
    <submittedName>
        <fullName evidence="4">Saccharopine dehydrogenase-domain-containing protein</fullName>
    </submittedName>
</protein>
<dbReference type="InterPro" id="IPR005097">
    <property type="entry name" value="Sacchrp_dh_NADP-bd"/>
</dbReference>
<comment type="caution">
    <text evidence="4">The sequence shown here is derived from an EMBL/GenBank/DDBJ whole genome shotgun (WGS) entry which is preliminary data.</text>
</comment>
<evidence type="ECO:0000256" key="1">
    <source>
        <dbReference type="ARBA" id="ARBA00038048"/>
    </source>
</evidence>
<keyword evidence="2" id="KW-1133">Transmembrane helix</keyword>
<keyword evidence="2" id="KW-0472">Membrane</keyword>
<dbReference type="EMBL" id="JARJCW010000072">
    <property type="protein sequence ID" value="KAJ7198493.1"/>
    <property type="molecule type" value="Genomic_DNA"/>
</dbReference>
<evidence type="ECO:0000313" key="5">
    <source>
        <dbReference type="Proteomes" id="UP001219525"/>
    </source>
</evidence>
<keyword evidence="2" id="KW-0812">Transmembrane</keyword>
<dbReference type="SUPFAM" id="SSF51735">
    <property type="entry name" value="NAD(P)-binding Rossmann-fold domains"/>
    <property type="match status" value="1"/>
</dbReference>
<dbReference type="InterPro" id="IPR036291">
    <property type="entry name" value="NAD(P)-bd_dom_sf"/>
</dbReference>